<name>A0ABQ0MEQ6_MYCCL</name>
<feature type="transmembrane region" description="Helical" evidence="1">
    <location>
        <begin position="38"/>
        <end position="58"/>
    </location>
</feature>
<reference evidence="2" key="1">
    <citation type="submission" date="2014-09" db="EMBL/GenBank/DDBJ databases">
        <title>Genome sequence of the luminous mushroom Mycena chlorophos for searching fungal bioluminescence genes.</title>
        <authorList>
            <person name="Tanaka Y."/>
            <person name="Kasuga D."/>
            <person name="Oba Y."/>
            <person name="Hase S."/>
            <person name="Sato K."/>
            <person name="Oba Y."/>
            <person name="Sakakibara Y."/>
        </authorList>
    </citation>
    <scope>NUCLEOTIDE SEQUENCE</scope>
</reference>
<feature type="transmembrane region" description="Helical" evidence="1">
    <location>
        <begin position="159"/>
        <end position="187"/>
    </location>
</feature>
<feature type="transmembrane region" description="Helical" evidence="1">
    <location>
        <begin position="12"/>
        <end position="31"/>
    </location>
</feature>
<evidence type="ECO:0000313" key="2">
    <source>
        <dbReference type="EMBL" id="GAT60701.1"/>
    </source>
</evidence>
<protein>
    <recommendedName>
        <fullName evidence="4">G-protein coupled receptors family 1 profile domain-containing protein</fullName>
    </recommendedName>
</protein>
<accession>A0ABQ0MEQ6</accession>
<keyword evidence="1" id="KW-1133">Transmembrane helix</keyword>
<gene>
    <name evidence="2" type="ORF">MCHLO_16809</name>
</gene>
<evidence type="ECO:0008006" key="4">
    <source>
        <dbReference type="Google" id="ProtNLM"/>
    </source>
</evidence>
<feature type="transmembrane region" description="Helical" evidence="1">
    <location>
        <begin position="238"/>
        <end position="269"/>
    </location>
</feature>
<evidence type="ECO:0000256" key="1">
    <source>
        <dbReference type="SAM" id="Phobius"/>
    </source>
</evidence>
<dbReference type="Proteomes" id="UP000815677">
    <property type="component" value="Unassembled WGS sequence"/>
</dbReference>
<keyword evidence="1" id="KW-0472">Membrane</keyword>
<feature type="transmembrane region" description="Helical" evidence="1">
    <location>
        <begin position="78"/>
        <end position="96"/>
    </location>
</feature>
<proteinExistence type="predicted"/>
<feature type="transmembrane region" description="Helical" evidence="1">
    <location>
        <begin position="117"/>
        <end position="139"/>
    </location>
</feature>
<keyword evidence="3" id="KW-1185">Reference proteome</keyword>
<sequence length="306" mass="33507">MAVELLTTVFNALAASALVGLTLTILPVLLSSQIQRSWLWLSAIASWILYSASYLLVIAHQDPESAPPPRGLCALQMMAIYAGPPVTTATGVALLIDILFKIKKNPFTKLLGHRYSLTLLILPWALYAAVAIEALVLVTDFDEIQLNETRMYCNSSKSIQSQITAGICVVGLGSAVGVEGWIISILYHNWAQMRLRKNQLNADLRLSSVLRILIFTVQTSLGLVLAGMVSGSIEIENVAVWCALLPLIPVLCAITFGSQWDIVTFYLFWLRPKDTLPTAEVAESETQLGFNANHPIDDQVNKFLAP</sequence>
<evidence type="ECO:0000313" key="3">
    <source>
        <dbReference type="Proteomes" id="UP000815677"/>
    </source>
</evidence>
<organism evidence="2 3">
    <name type="scientific">Mycena chlorophos</name>
    <name type="common">Agaric fungus</name>
    <name type="synonym">Agaricus chlorophos</name>
    <dbReference type="NCBI Taxonomy" id="658473"/>
    <lineage>
        <taxon>Eukaryota</taxon>
        <taxon>Fungi</taxon>
        <taxon>Dikarya</taxon>
        <taxon>Basidiomycota</taxon>
        <taxon>Agaricomycotina</taxon>
        <taxon>Agaricomycetes</taxon>
        <taxon>Agaricomycetidae</taxon>
        <taxon>Agaricales</taxon>
        <taxon>Marasmiineae</taxon>
        <taxon>Mycenaceae</taxon>
        <taxon>Mycena</taxon>
    </lineage>
</organism>
<feature type="transmembrane region" description="Helical" evidence="1">
    <location>
        <begin position="208"/>
        <end position="226"/>
    </location>
</feature>
<keyword evidence="1" id="KW-0812">Transmembrane</keyword>
<dbReference type="EMBL" id="DF849967">
    <property type="protein sequence ID" value="GAT60701.1"/>
    <property type="molecule type" value="Genomic_DNA"/>
</dbReference>